<sequence length="42" mass="4312">PAGHLASDAALARGIARAVRAMLPVTAADEPQHIAPPDQFHA</sequence>
<feature type="non-terminal residue" evidence="1">
    <location>
        <position position="1"/>
    </location>
</feature>
<organism evidence="1 2">
    <name type="scientific">Burkholderia territorii</name>
    <dbReference type="NCBI Taxonomy" id="1503055"/>
    <lineage>
        <taxon>Bacteria</taxon>
        <taxon>Pseudomonadati</taxon>
        <taxon>Pseudomonadota</taxon>
        <taxon>Betaproteobacteria</taxon>
        <taxon>Burkholderiales</taxon>
        <taxon>Burkholderiaceae</taxon>
        <taxon>Burkholderia</taxon>
        <taxon>Burkholderia cepacia complex</taxon>
    </lineage>
</organism>
<accession>A0A6L3NJY7</accession>
<protein>
    <submittedName>
        <fullName evidence="1">Prolyl aminopeptidase</fullName>
    </submittedName>
</protein>
<dbReference type="AlphaFoldDB" id="A0A6L3NJY7"/>
<dbReference type="GO" id="GO:0004177">
    <property type="term" value="F:aminopeptidase activity"/>
    <property type="evidence" value="ECO:0007669"/>
    <property type="project" value="UniProtKB-KW"/>
</dbReference>
<comment type="caution">
    <text evidence="1">The sequence shown here is derived from an EMBL/GenBank/DDBJ whole genome shotgun (WGS) entry which is preliminary data.</text>
</comment>
<proteinExistence type="predicted"/>
<keyword evidence="1" id="KW-0031">Aminopeptidase</keyword>
<evidence type="ECO:0000313" key="1">
    <source>
        <dbReference type="EMBL" id="KAB0677619.1"/>
    </source>
</evidence>
<keyword evidence="1" id="KW-0378">Hydrolase</keyword>
<name>A0A6L3NJY7_9BURK</name>
<dbReference type="EMBL" id="VZOL01000130">
    <property type="protein sequence ID" value="KAB0677619.1"/>
    <property type="molecule type" value="Genomic_DNA"/>
</dbReference>
<gene>
    <name evidence="1" type="ORF">F7R13_12850</name>
</gene>
<keyword evidence="1" id="KW-0645">Protease</keyword>
<evidence type="ECO:0000313" key="2">
    <source>
        <dbReference type="Proteomes" id="UP000473571"/>
    </source>
</evidence>
<reference evidence="1 2" key="1">
    <citation type="submission" date="2019-09" db="EMBL/GenBank/DDBJ databases">
        <title>Draft genome sequences of 48 bacterial type strains from the CCUG.</title>
        <authorList>
            <person name="Tunovic T."/>
            <person name="Pineiro-Iglesias B."/>
            <person name="Unosson C."/>
            <person name="Inganas E."/>
            <person name="Ohlen M."/>
            <person name="Cardew S."/>
            <person name="Jensie-Markopoulos S."/>
            <person name="Salva-Serra F."/>
            <person name="Jaen-Luchoro D."/>
            <person name="Karlsson R."/>
            <person name="Svensson-Stadler L."/>
            <person name="Chun J."/>
            <person name="Moore E."/>
        </authorList>
    </citation>
    <scope>NUCLEOTIDE SEQUENCE [LARGE SCALE GENOMIC DNA]</scope>
    <source>
        <strain evidence="1 2">CCUG 65687</strain>
    </source>
</reference>
<dbReference type="Proteomes" id="UP000473571">
    <property type="component" value="Unassembled WGS sequence"/>
</dbReference>